<dbReference type="AlphaFoldDB" id="A0AAD5YFQ5"/>
<evidence type="ECO:0000313" key="3">
    <source>
        <dbReference type="Proteomes" id="UP001212997"/>
    </source>
</evidence>
<dbReference type="EMBL" id="JANAWD010000435">
    <property type="protein sequence ID" value="KAJ3479493.1"/>
    <property type="molecule type" value="Genomic_DNA"/>
</dbReference>
<sequence>MCSSEAERDDPPPGAAESNVEEIAEEEFYEVDDKHCYEFQDDHPNKDTHAVFKLKGDRSYILNYKGVPLPRKIPYPQPDSDLHECYCIVMLTIFLPWRTDWELKQEIDSWSHAFEQADLSPRARNVMSNMNLLYECYDASHDFSTLRRKEELRAAIPSSISPDADGCGNGDDVLQGMFGEVNEDVAAEALSLCPDDLGDNLLQLLCRMETMKNNMTKFFQTGEIPQTHELSQTEKDAIEFVGDLDPKTSAEWRRAVADARQDALDKRNAALKSSNSSDSSEASDGPKRAGIGQSSANSRATKEGDVIVTSIDALPERERQQLQTAGTVMKRSDRELMNQVSDDFSLNVDQKRAYELVVDALVMDEYPQARPLGNKLIDNGIDFGQFSALAPPTKDPLRMYLGGIGGTGNVLFWPRLVLPLHW</sequence>
<feature type="region of interest" description="Disordered" evidence="1">
    <location>
        <begin position="1"/>
        <end position="22"/>
    </location>
</feature>
<comment type="caution">
    <text evidence="2">The sequence shown here is derived from an EMBL/GenBank/DDBJ whole genome shotgun (WGS) entry which is preliminary data.</text>
</comment>
<proteinExistence type="predicted"/>
<feature type="region of interest" description="Disordered" evidence="1">
    <location>
        <begin position="268"/>
        <end position="304"/>
    </location>
</feature>
<accession>A0AAD5YFQ5</accession>
<feature type="compositionally biased region" description="Low complexity" evidence="1">
    <location>
        <begin position="273"/>
        <end position="283"/>
    </location>
</feature>
<protein>
    <submittedName>
        <fullName evidence="2">Uncharacterized protein</fullName>
    </submittedName>
</protein>
<dbReference type="Proteomes" id="UP001212997">
    <property type="component" value="Unassembled WGS sequence"/>
</dbReference>
<keyword evidence="3" id="KW-1185">Reference proteome</keyword>
<evidence type="ECO:0000313" key="2">
    <source>
        <dbReference type="EMBL" id="KAJ3479493.1"/>
    </source>
</evidence>
<organism evidence="2 3">
    <name type="scientific">Meripilus lineatus</name>
    <dbReference type="NCBI Taxonomy" id="2056292"/>
    <lineage>
        <taxon>Eukaryota</taxon>
        <taxon>Fungi</taxon>
        <taxon>Dikarya</taxon>
        <taxon>Basidiomycota</taxon>
        <taxon>Agaricomycotina</taxon>
        <taxon>Agaricomycetes</taxon>
        <taxon>Polyporales</taxon>
        <taxon>Meripilaceae</taxon>
        <taxon>Meripilus</taxon>
    </lineage>
</organism>
<name>A0AAD5YFQ5_9APHY</name>
<evidence type="ECO:0000256" key="1">
    <source>
        <dbReference type="SAM" id="MobiDB-lite"/>
    </source>
</evidence>
<feature type="compositionally biased region" description="Basic and acidic residues" evidence="1">
    <location>
        <begin position="1"/>
        <end position="11"/>
    </location>
</feature>
<gene>
    <name evidence="2" type="ORF">NLI96_g9013</name>
</gene>
<reference evidence="2" key="1">
    <citation type="submission" date="2022-07" db="EMBL/GenBank/DDBJ databases">
        <title>Genome Sequence of Physisporinus lineatus.</title>
        <authorList>
            <person name="Buettner E."/>
        </authorList>
    </citation>
    <scope>NUCLEOTIDE SEQUENCE</scope>
    <source>
        <strain evidence="2">VT162</strain>
    </source>
</reference>